<evidence type="ECO:0000313" key="1">
    <source>
        <dbReference type="EMBL" id="KAJ8659015.1"/>
    </source>
</evidence>
<keyword evidence="2" id="KW-1185">Reference proteome</keyword>
<comment type="caution">
    <text evidence="1">The sequence shown here is derived from an EMBL/GenBank/DDBJ whole genome shotgun (WGS) entry which is preliminary data.</text>
</comment>
<gene>
    <name evidence="1" type="ORF">O0I10_005397</name>
</gene>
<dbReference type="GeneID" id="83212810"/>
<name>A0AAD7XYD3_9FUNG</name>
<sequence length="75" mass="8502">MKAQLQELIGIIKARDDIQVHQGIREEVETANRFENSSSVALFSNLPAIQRDVPRPYVKVTPQEGPSSQQWHSCQ</sequence>
<protein>
    <submittedName>
        <fullName evidence="1">Uncharacterized protein</fullName>
    </submittedName>
</protein>
<dbReference type="EMBL" id="JARTCD010000021">
    <property type="protein sequence ID" value="KAJ8659015.1"/>
    <property type="molecule type" value="Genomic_DNA"/>
</dbReference>
<evidence type="ECO:0000313" key="2">
    <source>
        <dbReference type="Proteomes" id="UP001234581"/>
    </source>
</evidence>
<organism evidence="1 2">
    <name type="scientific">Lichtheimia ornata</name>
    <dbReference type="NCBI Taxonomy" id="688661"/>
    <lineage>
        <taxon>Eukaryota</taxon>
        <taxon>Fungi</taxon>
        <taxon>Fungi incertae sedis</taxon>
        <taxon>Mucoromycota</taxon>
        <taxon>Mucoromycotina</taxon>
        <taxon>Mucoromycetes</taxon>
        <taxon>Mucorales</taxon>
        <taxon>Lichtheimiaceae</taxon>
        <taxon>Lichtheimia</taxon>
    </lineage>
</organism>
<reference evidence="1 2" key="1">
    <citation type="submission" date="2023-03" db="EMBL/GenBank/DDBJ databases">
        <title>Genome sequence of Lichtheimia ornata CBS 291.66.</title>
        <authorList>
            <person name="Mohabir J.T."/>
            <person name="Shea T.P."/>
            <person name="Kurbessoian T."/>
            <person name="Berby B."/>
            <person name="Fontaine J."/>
            <person name="Livny J."/>
            <person name="Gnirke A."/>
            <person name="Stajich J.E."/>
            <person name="Cuomo C.A."/>
        </authorList>
    </citation>
    <scope>NUCLEOTIDE SEQUENCE [LARGE SCALE GENOMIC DNA]</scope>
    <source>
        <strain evidence="1">CBS 291.66</strain>
    </source>
</reference>
<accession>A0AAD7XYD3</accession>
<dbReference type="AlphaFoldDB" id="A0AAD7XYD3"/>
<proteinExistence type="predicted"/>
<dbReference type="RefSeq" id="XP_058343928.1">
    <property type="nucleotide sequence ID" value="XM_058485442.1"/>
</dbReference>
<dbReference type="Proteomes" id="UP001234581">
    <property type="component" value="Unassembled WGS sequence"/>
</dbReference>